<name>C6C7L5_MUSP7</name>
<proteinExistence type="predicted"/>
<dbReference type="HOGENOM" id="CLU_173149_0_0_6"/>
<keyword evidence="2" id="KW-1185">Reference proteome</keyword>
<gene>
    <name evidence="1" type="ordered locus">Dd703_2170</name>
</gene>
<dbReference type="KEGG" id="dda:Dd703_2170"/>
<reference evidence="1" key="1">
    <citation type="submission" date="2009-06" db="EMBL/GenBank/DDBJ databases">
        <title>Complete sequence of Dickeya dadantii Ech703.</title>
        <authorList>
            <consortium name="US DOE Joint Genome Institute"/>
            <person name="Lucas S."/>
            <person name="Copeland A."/>
            <person name="Lapidus A."/>
            <person name="Glavina del Rio T."/>
            <person name="Dalin E."/>
            <person name="Tice H."/>
            <person name="Bruce D."/>
            <person name="Goodwin L."/>
            <person name="Pitluck S."/>
            <person name="Chertkov O."/>
            <person name="Brettin T."/>
            <person name="Detter J.C."/>
            <person name="Han C."/>
            <person name="Larimer F."/>
            <person name="Land M."/>
            <person name="Hauser L."/>
            <person name="Kyrpides N."/>
            <person name="Mikhailova N."/>
            <person name="Balakrishnan V."/>
            <person name="Glasner J."/>
            <person name="Perna N.T."/>
        </authorList>
    </citation>
    <scope>NUCLEOTIDE SEQUENCE [LARGE SCALE GENOMIC DNA]</scope>
    <source>
        <strain evidence="1">Ech703</strain>
    </source>
</reference>
<evidence type="ECO:0000313" key="1">
    <source>
        <dbReference type="EMBL" id="ACS85957.1"/>
    </source>
</evidence>
<protein>
    <submittedName>
        <fullName evidence="1">Uncharacterized protein</fullName>
    </submittedName>
</protein>
<evidence type="ECO:0000313" key="2">
    <source>
        <dbReference type="Proteomes" id="UP000002734"/>
    </source>
</evidence>
<dbReference type="Proteomes" id="UP000002734">
    <property type="component" value="Chromosome"/>
</dbReference>
<dbReference type="AlphaFoldDB" id="C6C7L5"/>
<organism evidence="1 2">
    <name type="scientific">Musicola paradisiaca (strain Ech703)</name>
    <name type="common">Dickeya paradisiaca</name>
    <name type="synonym">Dickeya dadantii</name>
    <dbReference type="NCBI Taxonomy" id="579405"/>
    <lineage>
        <taxon>Bacteria</taxon>
        <taxon>Pseudomonadati</taxon>
        <taxon>Pseudomonadota</taxon>
        <taxon>Gammaproteobacteria</taxon>
        <taxon>Enterobacterales</taxon>
        <taxon>Pectobacteriaceae</taxon>
        <taxon>Musicola</taxon>
    </lineage>
</organism>
<accession>C6C7L5</accession>
<dbReference type="eggNOG" id="ENOG503336K">
    <property type="taxonomic scope" value="Bacteria"/>
</dbReference>
<dbReference type="RefSeq" id="WP_015853866.1">
    <property type="nucleotide sequence ID" value="NC_012880.1"/>
</dbReference>
<sequence>MRGIVVHHEHRIGFIVIRDPDGAFIVAKLKENYDIERGDAVSGELHTAGHTVLLNETNGEEIPADIQQGTMTEEEAINLIVKTANA</sequence>
<dbReference type="EMBL" id="CP001654">
    <property type="protein sequence ID" value="ACS85957.1"/>
    <property type="molecule type" value="Genomic_DNA"/>
</dbReference>